<keyword evidence="1" id="KW-1133">Transmembrane helix</keyword>
<accession>A0A6A6W482</accession>
<proteinExistence type="predicted"/>
<name>A0A6A6W482_9PEZI</name>
<sequence length="105" mass="11397">MKVDWRTATSSGRHHAAVALFILVLVLVLVLEFVFVCVVVCVLTGCLHLSPTGHHVQGIGAARPPLSNWRAHLFCISMHSQSQSPRYSSLFSIRVTLPAAAHGLT</sequence>
<protein>
    <submittedName>
        <fullName evidence="2">Uncharacterized protein</fullName>
    </submittedName>
</protein>
<evidence type="ECO:0000313" key="3">
    <source>
        <dbReference type="Proteomes" id="UP000799437"/>
    </source>
</evidence>
<evidence type="ECO:0000256" key="1">
    <source>
        <dbReference type="SAM" id="Phobius"/>
    </source>
</evidence>
<keyword evidence="1" id="KW-0812">Transmembrane</keyword>
<gene>
    <name evidence="2" type="ORF">EJ05DRAFT_387996</name>
</gene>
<dbReference type="EMBL" id="ML996573">
    <property type="protein sequence ID" value="KAF2757365.1"/>
    <property type="molecule type" value="Genomic_DNA"/>
</dbReference>
<organism evidence="2 3">
    <name type="scientific">Pseudovirgaria hyperparasitica</name>
    <dbReference type="NCBI Taxonomy" id="470096"/>
    <lineage>
        <taxon>Eukaryota</taxon>
        <taxon>Fungi</taxon>
        <taxon>Dikarya</taxon>
        <taxon>Ascomycota</taxon>
        <taxon>Pezizomycotina</taxon>
        <taxon>Dothideomycetes</taxon>
        <taxon>Dothideomycetes incertae sedis</taxon>
        <taxon>Acrospermales</taxon>
        <taxon>Acrospermaceae</taxon>
        <taxon>Pseudovirgaria</taxon>
    </lineage>
</organism>
<dbReference type="RefSeq" id="XP_033599816.1">
    <property type="nucleotide sequence ID" value="XM_033741295.1"/>
</dbReference>
<evidence type="ECO:0000313" key="2">
    <source>
        <dbReference type="EMBL" id="KAF2757365.1"/>
    </source>
</evidence>
<dbReference type="GeneID" id="54482349"/>
<keyword evidence="1" id="KW-0472">Membrane</keyword>
<keyword evidence="3" id="KW-1185">Reference proteome</keyword>
<reference evidence="2" key="1">
    <citation type="journal article" date="2020" name="Stud. Mycol.">
        <title>101 Dothideomycetes genomes: a test case for predicting lifestyles and emergence of pathogens.</title>
        <authorList>
            <person name="Haridas S."/>
            <person name="Albert R."/>
            <person name="Binder M."/>
            <person name="Bloem J."/>
            <person name="Labutti K."/>
            <person name="Salamov A."/>
            <person name="Andreopoulos B."/>
            <person name="Baker S."/>
            <person name="Barry K."/>
            <person name="Bills G."/>
            <person name="Bluhm B."/>
            <person name="Cannon C."/>
            <person name="Castanera R."/>
            <person name="Culley D."/>
            <person name="Daum C."/>
            <person name="Ezra D."/>
            <person name="Gonzalez J."/>
            <person name="Henrissat B."/>
            <person name="Kuo A."/>
            <person name="Liang C."/>
            <person name="Lipzen A."/>
            <person name="Lutzoni F."/>
            <person name="Magnuson J."/>
            <person name="Mondo S."/>
            <person name="Nolan M."/>
            <person name="Ohm R."/>
            <person name="Pangilinan J."/>
            <person name="Park H.-J."/>
            <person name="Ramirez L."/>
            <person name="Alfaro M."/>
            <person name="Sun H."/>
            <person name="Tritt A."/>
            <person name="Yoshinaga Y."/>
            <person name="Zwiers L.-H."/>
            <person name="Turgeon B."/>
            <person name="Goodwin S."/>
            <person name="Spatafora J."/>
            <person name="Crous P."/>
            <person name="Grigoriev I."/>
        </authorList>
    </citation>
    <scope>NUCLEOTIDE SEQUENCE</scope>
    <source>
        <strain evidence="2">CBS 121739</strain>
    </source>
</reference>
<dbReference type="AlphaFoldDB" id="A0A6A6W482"/>
<feature type="transmembrane region" description="Helical" evidence="1">
    <location>
        <begin position="20"/>
        <end position="47"/>
    </location>
</feature>
<dbReference type="Proteomes" id="UP000799437">
    <property type="component" value="Unassembled WGS sequence"/>
</dbReference>